<keyword evidence="4" id="KW-0808">Transferase</keyword>
<evidence type="ECO:0000313" key="5">
    <source>
        <dbReference type="Proteomes" id="UP000192783"/>
    </source>
</evidence>
<dbReference type="RefSeq" id="WP_084058934.1">
    <property type="nucleotide sequence ID" value="NZ_FWXF01000023.1"/>
</dbReference>
<dbReference type="EMBL" id="FWXF01000023">
    <property type="protein sequence ID" value="SMC27703.1"/>
    <property type="molecule type" value="Genomic_DNA"/>
</dbReference>
<dbReference type="InterPro" id="IPR050571">
    <property type="entry name" value="Class-IV_PLP-Dep_Aminotrnsfr"/>
</dbReference>
<dbReference type="CDD" id="cd00449">
    <property type="entry name" value="PLPDE_IV"/>
    <property type="match status" value="1"/>
</dbReference>
<dbReference type="Gene3D" id="3.20.10.10">
    <property type="entry name" value="D-amino Acid Aminotransferase, subunit A, domain 2"/>
    <property type="match status" value="1"/>
</dbReference>
<organism evidence="4 5">
    <name type="scientific">Desulfacinum hydrothermale DSM 13146</name>
    <dbReference type="NCBI Taxonomy" id="1121390"/>
    <lineage>
        <taxon>Bacteria</taxon>
        <taxon>Pseudomonadati</taxon>
        <taxon>Thermodesulfobacteriota</taxon>
        <taxon>Syntrophobacteria</taxon>
        <taxon>Syntrophobacterales</taxon>
        <taxon>Syntrophobacteraceae</taxon>
        <taxon>Desulfacinum</taxon>
    </lineage>
</organism>
<dbReference type="STRING" id="1121390.SAMN02746041_03042"/>
<dbReference type="AlphaFoldDB" id="A0A1W1XUS4"/>
<dbReference type="GO" id="GO:0046394">
    <property type="term" value="P:carboxylic acid biosynthetic process"/>
    <property type="evidence" value="ECO:0007669"/>
    <property type="project" value="UniProtKB-ARBA"/>
</dbReference>
<evidence type="ECO:0000256" key="3">
    <source>
        <dbReference type="ARBA" id="ARBA00022898"/>
    </source>
</evidence>
<keyword evidence="3" id="KW-0663">Pyridoxal phosphate</keyword>
<dbReference type="SUPFAM" id="SSF56752">
    <property type="entry name" value="D-aminoacid aminotransferase-like PLP-dependent enzymes"/>
    <property type="match status" value="1"/>
</dbReference>
<gene>
    <name evidence="4" type="ORF">SAMN02746041_03042</name>
</gene>
<dbReference type="InterPro" id="IPR043131">
    <property type="entry name" value="BCAT-like_N"/>
</dbReference>
<dbReference type="Pfam" id="PF01063">
    <property type="entry name" value="Aminotran_4"/>
    <property type="match status" value="1"/>
</dbReference>
<protein>
    <submittedName>
        <fullName evidence="4">Branched-chain amino acid aminotransferase</fullName>
    </submittedName>
</protein>
<dbReference type="PANTHER" id="PTHR42743">
    <property type="entry name" value="AMINO-ACID AMINOTRANSFERASE"/>
    <property type="match status" value="1"/>
</dbReference>
<dbReference type="Proteomes" id="UP000192783">
    <property type="component" value="Unassembled WGS sequence"/>
</dbReference>
<accession>A0A1W1XUS4</accession>
<dbReference type="InterPro" id="IPR036038">
    <property type="entry name" value="Aminotransferase-like"/>
</dbReference>
<dbReference type="InterPro" id="IPR001544">
    <property type="entry name" value="Aminotrans_IV"/>
</dbReference>
<dbReference type="GO" id="GO:0008652">
    <property type="term" value="P:amino acid biosynthetic process"/>
    <property type="evidence" value="ECO:0007669"/>
    <property type="project" value="UniProtKB-ARBA"/>
</dbReference>
<dbReference type="InterPro" id="IPR043132">
    <property type="entry name" value="BCAT-like_C"/>
</dbReference>
<comment type="similarity">
    <text evidence="2">Belongs to the class-IV pyridoxal-phosphate-dependent aminotransferase family.</text>
</comment>
<sequence length="336" mass="37675">MGEHVPLLDFDAAVDRLAQRQEPYHTNYLAMYSSWLGGILTDPRLMVIPVDDHLVHRGDGIFEAFKCVDGFLYLLDRHLDRLERSCAIAQLTWPVDRPRLEELIKQTVRASGKRECLVRLFLSRGPGGFTTDPYECPASQLYIVITRLKHAPEEKLTQGVTLKSSHIPIKKSYFASVKSCNYLPNVLMTKEARDAGVDFTVSIDEKGLLGEGATENVGIVTRDNRFLVPRFDRILRGTTVTRMLELAGNLVEQGELAQAAEADIRPEDAYQAAEVMTFGTTFNVLPVVQYDGNPIGDGVPGPWFRRFRDLLVQDIRSGEGVRTPVWDEPEPTQTTG</sequence>
<evidence type="ECO:0000256" key="1">
    <source>
        <dbReference type="ARBA" id="ARBA00001933"/>
    </source>
</evidence>
<dbReference type="Gene3D" id="3.30.470.10">
    <property type="match status" value="1"/>
</dbReference>
<comment type="cofactor">
    <cofactor evidence="1">
        <name>pyridoxal 5'-phosphate</name>
        <dbReference type="ChEBI" id="CHEBI:597326"/>
    </cofactor>
</comment>
<dbReference type="FunFam" id="3.20.10.10:FF:000002">
    <property type="entry name" value="D-alanine aminotransferase"/>
    <property type="match status" value="1"/>
</dbReference>
<proteinExistence type="inferred from homology"/>
<keyword evidence="4" id="KW-0032">Aminotransferase</keyword>
<dbReference type="GO" id="GO:0008483">
    <property type="term" value="F:transaminase activity"/>
    <property type="evidence" value="ECO:0007669"/>
    <property type="project" value="UniProtKB-KW"/>
</dbReference>
<reference evidence="4 5" key="1">
    <citation type="submission" date="2017-04" db="EMBL/GenBank/DDBJ databases">
        <authorList>
            <person name="Afonso C.L."/>
            <person name="Miller P.J."/>
            <person name="Scott M.A."/>
            <person name="Spackman E."/>
            <person name="Goraichik I."/>
            <person name="Dimitrov K.M."/>
            <person name="Suarez D.L."/>
            <person name="Swayne D.E."/>
        </authorList>
    </citation>
    <scope>NUCLEOTIDE SEQUENCE [LARGE SCALE GENOMIC DNA]</scope>
    <source>
        <strain evidence="4 5">DSM 13146</strain>
    </source>
</reference>
<dbReference type="PANTHER" id="PTHR42743:SF22">
    <property type="entry name" value="D-AMINO-ACID TRANSAMINASE, CHLOROPLASTIC"/>
    <property type="match status" value="1"/>
</dbReference>
<evidence type="ECO:0000313" key="4">
    <source>
        <dbReference type="EMBL" id="SMC27703.1"/>
    </source>
</evidence>
<keyword evidence="5" id="KW-1185">Reference proteome</keyword>
<name>A0A1W1XUS4_9BACT</name>
<dbReference type="OrthoDB" id="9805628at2"/>
<evidence type="ECO:0000256" key="2">
    <source>
        <dbReference type="ARBA" id="ARBA00009320"/>
    </source>
</evidence>